<dbReference type="SUPFAM" id="SSF50729">
    <property type="entry name" value="PH domain-like"/>
    <property type="match status" value="1"/>
</dbReference>
<dbReference type="PROSITE" id="PS50003">
    <property type="entry name" value="PH_DOMAIN"/>
    <property type="match status" value="1"/>
</dbReference>
<dbReference type="InterPro" id="IPR011993">
    <property type="entry name" value="PH-like_dom_sf"/>
</dbReference>
<feature type="compositionally biased region" description="Low complexity" evidence="2">
    <location>
        <begin position="542"/>
        <end position="554"/>
    </location>
</feature>
<dbReference type="InParanoid" id="A0A1S3HCC5"/>
<name>A0A1S3HCC5_LINAN</name>
<keyword evidence="4" id="KW-1185">Reference proteome</keyword>
<feature type="compositionally biased region" description="Low complexity" evidence="2">
    <location>
        <begin position="156"/>
        <end position="167"/>
    </location>
</feature>
<feature type="compositionally biased region" description="Polar residues" evidence="2">
    <location>
        <begin position="333"/>
        <end position="362"/>
    </location>
</feature>
<dbReference type="AlphaFoldDB" id="A0A1S3HCC5"/>
<feature type="compositionally biased region" description="Polar residues" evidence="2">
    <location>
        <begin position="292"/>
        <end position="305"/>
    </location>
</feature>
<dbReference type="GeneID" id="106154007"/>
<feature type="region of interest" description="Disordered" evidence="2">
    <location>
        <begin position="291"/>
        <end position="313"/>
    </location>
</feature>
<dbReference type="PANTHER" id="PTHR12345:SF11">
    <property type="entry name" value="FI13065P"/>
    <property type="match status" value="1"/>
</dbReference>
<dbReference type="OrthoDB" id="6126662at2759"/>
<dbReference type="KEGG" id="lak:106154007"/>
<dbReference type="Gene3D" id="2.30.29.30">
    <property type="entry name" value="Pleckstrin-homology domain (PH domain)/Phosphotyrosine-binding domain (PTB)"/>
    <property type="match status" value="1"/>
</dbReference>
<feature type="region of interest" description="Disordered" evidence="2">
    <location>
        <begin position="495"/>
        <end position="600"/>
    </location>
</feature>
<dbReference type="GO" id="GO:0005737">
    <property type="term" value="C:cytoplasm"/>
    <property type="evidence" value="ECO:0007669"/>
    <property type="project" value="TreeGrafter"/>
</dbReference>
<dbReference type="InterPro" id="IPR001849">
    <property type="entry name" value="PH_domain"/>
</dbReference>
<feature type="compositionally biased region" description="Pro residues" evidence="2">
    <location>
        <begin position="503"/>
        <end position="517"/>
    </location>
</feature>
<proteinExistence type="predicted"/>
<dbReference type="PANTHER" id="PTHR12345">
    <property type="entry name" value="SYNTENIN RELATED"/>
    <property type="match status" value="1"/>
</dbReference>
<dbReference type="GO" id="GO:0005886">
    <property type="term" value="C:plasma membrane"/>
    <property type="evidence" value="ECO:0007669"/>
    <property type="project" value="TreeGrafter"/>
</dbReference>
<feature type="compositionally biased region" description="Polar residues" evidence="2">
    <location>
        <begin position="195"/>
        <end position="215"/>
    </location>
</feature>
<dbReference type="Pfam" id="PF00169">
    <property type="entry name" value="PH"/>
    <property type="match status" value="1"/>
</dbReference>
<keyword evidence="1" id="KW-0677">Repeat</keyword>
<evidence type="ECO:0000256" key="1">
    <source>
        <dbReference type="ARBA" id="ARBA00022737"/>
    </source>
</evidence>
<dbReference type="InterPro" id="IPR051230">
    <property type="entry name" value="APP-Binding"/>
</dbReference>
<organism evidence="4 5">
    <name type="scientific">Lingula anatina</name>
    <name type="common">Brachiopod</name>
    <name type="synonym">Lingula unguis</name>
    <dbReference type="NCBI Taxonomy" id="7574"/>
    <lineage>
        <taxon>Eukaryota</taxon>
        <taxon>Metazoa</taxon>
        <taxon>Spiralia</taxon>
        <taxon>Lophotrochozoa</taxon>
        <taxon>Brachiopoda</taxon>
        <taxon>Linguliformea</taxon>
        <taxon>Lingulata</taxon>
        <taxon>Lingulida</taxon>
        <taxon>Linguloidea</taxon>
        <taxon>Lingulidae</taxon>
        <taxon>Lingula</taxon>
    </lineage>
</organism>
<protein>
    <submittedName>
        <fullName evidence="5">Flocculation protein FLO11</fullName>
    </submittedName>
</protein>
<dbReference type="STRING" id="7574.A0A1S3HCC5"/>
<feature type="compositionally biased region" description="Polar residues" evidence="2">
    <location>
        <begin position="458"/>
        <end position="477"/>
    </location>
</feature>
<feature type="region of interest" description="Disordered" evidence="2">
    <location>
        <begin position="397"/>
        <end position="480"/>
    </location>
</feature>
<feature type="domain" description="PH" evidence="3">
    <location>
        <begin position="15"/>
        <end position="124"/>
    </location>
</feature>
<reference evidence="5" key="1">
    <citation type="submission" date="2025-08" db="UniProtKB">
        <authorList>
            <consortium name="RefSeq"/>
        </authorList>
    </citation>
    <scope>IDENTIFICATION</scope>
    <source>
        <tissue evidence="5">Gonads</tissue>
    </source>
</reference>
<sequence>MAQSTGSHRRSLNKVIIKQGYLRKAPTSSKLPLIKSWDKKWVVFGVLNGEDAYLEYFDTQSEIFRGTPCAVVNLQNIKHITYTMQGQKYDFEFHIGLQDRVVTLVADSRNEMFAWCDALNLKLRELHLIGRKENDYMAIPRNLPRPQPENSQSTEPPASAAANNVAPRRPPPPLPQEAEVPPRSPSPLDADFNPRGQSPLRTDDNQSQLTPQLGESRNGRTGDVEDVIDSIIREHEMQKQGRNSVADHNSHGTSSVFASLEEEEDTDSDYEDNLLLEEETNHLMAQNYGDELQTQQHPSTDQSCTPEAETPAVNQVSAAKISKAIPHPRHASSMENSVSADQVTDGSNSVTSGSSRDTNVSSFSGAVAPARSYHESNGANTYEALWEVPLPVHSMKTSVSAPDSAFSDQPDVIPPIPRRRTKIPSQSHPPPPVPPSSFQRSASCPGPPDTYTCMASPDRQTSGFEQTAGNNLQNSPNIADEVDMRLARKLRELEGPEVNYGPGGPPPLEEAPPPYTPPRSAYMPGMIPVRTAGQSPTGGATSPLSPHSLGSPSSRMPPLASSISENAPPPLPARTHSQVSRRSVPSPEGPGPLPPRRLHRGISLKESQVQILKNEMAMQGVSIALRKSDCLGSIALVDCFGTVWVAGWNMRDRPSLHNAFHIGDNILSINDQVIHSAQAAQKAIKHCDDYYKVNFLIRRLPHGRVFAIRRSAEGESLGIKREGGTAEIVRVDQDGLAAQHGLPAMAKSIDGTTLCNWSLTEINNRPLNLFFKDNEIEHRLNAVGKDISLLVQPYDFIKALKKALKSLKNYKDYIVQ</sequence>
<evidence type="ECO:0000313" key="5">
    <source>
        <dbReference type="RefSeq" id="XP_013383663.1"/>
    </source>
</evidence>
<dbReference type="Proteomes" id="UP000085678">
    <property type="component" value="Unplaced"/>
</dbReference>
<dbReference type="RefSeq" id="XP_013383663.1">
    <property type="nucleotide sequence ID" value="XM_013528209.1"/>
</dbReference>
<feature type="region of interest" description="Disordered" evidence="2">
    <location>
        <begin position="326"/>
        <end position="362"/>
    </location>
</feature>
<dbReference type="SMART" id="SM00233">
    <property type="entry name" value="PH"/>
    <property type="match status" value="1"/>
</dbReference>
<evidence type="ECO:0000256" key="2">
    <source>
        <dbReference type="SAM" id="MobiDB-lite"/>
    </source>
</evidence>
<dbReference type="FunCoup" id="A0A1S3HCC5">
    <property type="interactions" value="238"/>
</dbReference>
<evidence type="ECO:0000259" key="3">
    <source>
        <dbReference type="PROSITE" id="PS50003"/>
    </source>
</evidence>
<gene>
    <name evidence="5" type="primary">LOC106154007</name>
</gene>
<feature type="region of interest" description="Disordered" evidence="2">
    <location>
        <begin position="139"/>
        <end position="224"/>
    </location>
</feature>
<evidence type="ECO:0000313" key="4">
    <source>
        <dbReference type="Proteomes" id="UP000085678"/>
    </source>
</evidence>
<accession>A0A1S3HCC5</accession>